<sequence length="396" mass="46168">MSSISYDNQIPLQQATTAPPPPQRYMNQGRRRGGVFGGNNFNRGNNLGGNNFNRGGNNFNRGNNFGSNNFGSNNFNRGNNFGSNNFNRGNNFGGNNFNRGNNFGGNNFNRGNNFGDNNFDGNNFRGNNFNRRINQFSYGNNQYSYRNNRNYSNRRNQNTSRGFYPRIFYRRNNYQPQQYYDGYGIINQPIVPQGRFYQRMSRRSSQNRPRSRSNQPQSRSIQQRRRGPRQLKLNDFMPPQLRDPSPDTRDTRNLPSDFNLATTTTTNGIPVDALPQREIFRNNTTQPFVVNQNEQENQQQNRRQQYTSAPFRRRQRRVWVTTVTSGFELVKQLQEWSKNNIRQETLFCTIDVADLYTMVPQTEGVLSLKKMLDHLKLKQVSGLKIETIIRLSRFVM</sequence>
<evidence type="ECO:0000313" key="3">
    <source>
        <dbReference type="Proteomes" id="UP000663889"/>
    </source>
</evidence>
<dbReference type="AlphaFoldDB" id="A0A815MEK1"/>
<feature type="region of interest" description="Disordered" evidence="1">
    <location>
        <begin position="1"/>
        <end position="33"/>
    </location>
</feature>
<reference evidence="2" key="1">
    <citation type="submission" date="2021-02" db="EMBL/GenBank/DDBJ databases">
        <authorList>
            <person name="Nowell W R."/>
        </authorList>
    </citation>
    <scope>NUCLEOTIDE SEQUENCE</scope>
</reference>
<comment type="caution">
    <text evidence="2">The sequence shown here is derived from an EMBL/GenBank/DDBJ whole genome shotgun (WGS) entry which is preliminary data.</text>
</comment>
<accession>A0A815MEK1</accession>
<feature type="compositionally biased region" description="Polar residues" evidence="1">
    <location>
        <begin position="1"/>
        <end position="12"/>
    </location>
</feature>
<dbReference type="EMBL" id="CAJNOU010003941">
    <property type="protein sequence ID" value="CAF1418344.1"/>
    <property type="molecule type" value="Genomic_DNA"/>
</dbReference>
<name>A0A815MEK1_9BILA</name>
<gene>
    <name evidence="2" type="ORF">SEV965_LOCUS32179</name>
</gene>
<protein>
    <submittedName>
        <fullName evidence="2">Uncharacterized protein</fullName>
    </submittedName>
</protein>
<evidence type="ECO:0000256" key="1">
    <source>
        <dbReference type="SAM" id="MobiDB-lite"/>
    </source>
</evidence>
<dbReference type="Proteomes" id="UP000663889">
    <property type="component" value="Unassembled WGS sequence"/>
</dbReference>
<feature type="compositionally biased region" description="Low complexity" evidence="1">
    <location>
        <begin position="203"/>
        <end position="221"/>
    </location>
</feature>
<proteinExistence type="predicted"/>
<organism evidence="2 3">
    <name type="scientific">Rotaria sordida</name>
    <dbReference type="NCBI Taxonomy" id="392033"/>
    <lineage>
        <taxon>Eukaryota</taxon>
        <taxon>Metazoa</taxon>
        <taxon>Spiralia</taxon>
        <taxon>Gnathifera</taxon>
        <taxon>Rotifera</taxon>
        <taxon>Eurotatoria</taxon>
        <taxon>Bdelloidea</taxon>
        <taxon>Philodinida</taxon>
        <taxon>Philodinidae</taxon>
        <taxon>Rotaria</taxon>
    </lineage>
</organism>
<feature type="compositionally biased region" description="Polar residues" evidence="1">
    <location>
        <begin position="253"/>
        <end position="268"/>
    </location>
</feature>
<feature type="region of interest" description="Disordered" evidence="1">
    <location>
        <begin position="199"/>
        <end position="274"/>
    </location>
</feature>
<evidence type="ECO:0000313" key="2">
    <source>
        <dbReference type="EMBL" id="CAF1418344.1"/>
    </source>
</evidence>